<keyword evidence="1" id="KW-1133">Transmembrane helix</keyword>
<evidence type="ECO:0000313" key="3">
    <source>
        <dbReference type="Proteomes" id="UP000694565"/>
    </source>
</evidence>
<dbReference type="AlphaFoldDB" id="A0A8C2X5F0"/>
<keyword evidence="1" id="KW-0472">Membrane</keyword>
<keyword evidence="1" id="KW-0812">Transmembrane</keyword>
<name>A0A8C2X5F0_CYCLU</name>
<proteinExistence type="predicted"/>
<feature type="transmembrane region" description="Helical" evidence="1">
    <location>
        <begin position="39"/>
        <end position="57"/>
    </location>
</feature>
<dbReference type="Proteomes" id="UP000694565">
    <property type="component" value="Unplaced"/>
</dbReference>
<keyword evidence="3" id="KW-1185">Reference proteome</keyword>
<dbReference type="Ensembl" id="ENSCLMT00005013647.1">
    <property type="protein sequence ID" value="ENSCLMP00005012745.1"/>
    <property type="gene ID" value="ENSCLMG00005006808.1"/>
</dbReference>
<evidence type="ECO:0000313" key="2">
    <source>
        <dbReference type="Ensembl" id="ENSCLMP00005012745.1"/>
    </source>
</evidence>
<accession>A0A8C2X5F0</accession>
<dbReference type="GeneTree" id="ENSGT00940000169926"/>
<protein>
    <recommendedName>
        <fullName evidence="4">CERS5</fullName>
    </recommendedName>
</protein>
<reference evidence="2" key="2">
    <citation type="submission" date="2025-09" db="UniProtKB">
        <authorList>
            <consortium name="Ensembl"/>
        </authorList>
    </citation>
    <scope>IDENTIFICATION</scope>
</reference>
<evidence type="ECO:0008006" key="4">
    <source>
        <dbReference type="Google" id="ProtNLM"/>
    </source>
</evidence>
<evidence type="ECO:0000256" key="1">
    <source>
        <dbReference type="SAM" id="Phobius"/>
    </source>
</evidence>
<reference evidence="2" key="1">
    <citation type="submission" date="2025-08" db="UniProtKB">
        <authorList>
            <consortium name="Ensembl"/>
        </authorList>
    </citation>
    <scope>IDENTIFICATION</scope>
</reference>
<sequence length="69" mass="8114">MTSSISAWIWSESFWLPENVTWADLERPPPGVEYPRIRHLLYALPLAVLVFLLRLLFERVEKPLPNPLQ</sequence>
<organism evidence="2 3">
    <name type="scientific">Cyclopterus lumpus</name>
    <name type="common">Lumpsucker</name>
    <dbReference type="NCBI Taxonomy" id="8103"/>
    <lineage>
        <taxon>Eukaryota</taxon>
        <taxon>Metazoa</taxon>
        <taxon>Chordata</taxon>
        <taxon>Craniata</taxon>
        <taxon>Vertebrata</taxon>
        <taxon>Euteleostomi</taxon>
        <taxon>Actinopterygii</taxon>
        <taxon>Neopterygii</taxon>
        <taxon>Teleostei</taxon>
        <taxon>Neoteleostei</taxon>
        <taxon>Acanthomorphata</taxon>
        <taxon>Eupercaria</taxon>
        <taxon>Perciformes</taxon>
        <taxon>Cottioidei</taxon>
        <taxon>Cottales</taxon>
        <taxon>Cyclopteridae</taxon>
        <taxon>Cyclopterus</taxon>
    </lineage>
</organism>